<feature type="region of interest" description="Disordered" evidence="1">
    <location>
        <begin position="1"/>
        <end position="48"/>
    </location>
</feature>
<sequence length="77" mass="8503">MSSPYSIDPRAFDDPRNHYPTDEQFYLSDRPAHPVLPEDRPRGGGPAAPLKHRGFWGTVGFVAAIVLVILMGIALFP</sequence>
<dbReference type="Proteomes" id="UP000442707">
    <property type="component" value="Unassembled WGS sequence"/>
</dbReference>
<keyword evidence="2" id="KW-0472">Membrane</keyword>
<comment type="caution">
    <text evidence="3">The sequence shown here is derived from an EMBL/GenBank/DDBJ whole genome shotgun (WGS) entry which is preliminary data.</text>
</comment>
<evidence type="ECO:0000256" key="2">
    <source>
        <dbReference type="SAM" id="Phobius"/>
    </source>
</evidence>
<keyword evidence="2" id="KW-0812">Transmembrane</keyword>
<protein>
    <submittedName>
        <fullName evidence="3">Uncharacterized protein</fullName>
    </submittedName>
</protein>
<keyword evidence="4" id="KW-1185">Reference proteome</keyword>
<reference evidence="3 4" key="1">
    <citation type="submission" date="2019-09" db="EMBL/GenBank/DDBJ databases">
        <title>Screening of Novel Bioactive Compounds from Soil-Associated.</title>
        <authorList>
            <person name="Zhao S."/>
        </authorList>
    </citation>
    <scope>NUCLEOTIDE SEQUENCE [LARGE SCALE GENOMIC DNA]</scope>
    <source>
        <strain evidence="3 4">HIT-DPA4</strain>
    </source>
</reference>
<accession>A0A6H9V1Y8</accession>
<evidence type="ECO:0000313" key="4">
    <source>
        <dbReference type="Proteomes" id="UP000442707"/>
    </source>
</evidence>
<keyword evidence="2" id="KW-1133">Transmembrane helix</keyword>
<dbReference type="EMBL" id="VZRB01000008">
    <property type="protein sequence ID" value="KAB1146708.1"/>
    <property type="molecule type" value="Genomic_DNA"/>
</dbReference>
<feature type="transmembrane region" description="Helical" evidence="2">
    <location>
        <begin position="55"/>
        <end position="76"/>
    </location>
</feature>
<dbReference type="AlphaFoldDB" id="A0A6H9V1Y8"/>
<name>A0A6H9V1Y8_9ACTN</name>
<evidence type="ECO:0000256" key="1">
    <source>
        <dbReference type="SAM" id="MobiDB-lite"/>
    </source>
</evidence>
<gene>
    <name evidence="3" type="ORF">F7R91_14080</name>
</gene>
<evidence type="ECO:0000313" key="3">
    <source>
        <dbReference type="EMBL" id="KAB1146708.1"/>
    </source>
</evidence>
<feature type="compositionally biased region" description="Basic and acidic residues" evidence="1">
    <location>
        <begin position="10"/>
        <end position="21"/>
    </location>
</feature>
<organism evidence="3 4">
    <name type="scientific">Streptomyces luteolifulvus</name>
    <dbReference type="NCBI Taxonomy" id="2615112"/>
    <lineage>
        <taxon>Bacteria</taxon>
        <taxon>Bacillati</taxon>
        <taxon>Actinomycetota</taxon>
        <taxon>Actinomycetes</taxon>
        <taxon>Kitasatosporales</taxon>
        <taxon>Streptomycetaceae</taxon>
        <taxon>Streptomyces</taxon>
    </lineage>
</organism>
<proteinExistence type="predicted"/>
<feature type="compositionally biased region" description="Basic and acidic residues" evidence="1">
    <location>
        <begin position="30"/>
        <end position="42"/>
    </location>
</feature>
<dbReference type="RefSeq" id="WP_150948257.1">
    <property type="nucleotide sequence ID" value="NZ_VZRB01000008.1"/>
</dbReference>